<dbReference type="Proteomes" id="UP001500483">
    <property type="component" value="Unassembled WGS sequence"/>
</dbReference>
<dbReference type="PROSITE" id="PS50240">
    <property type="entry name" value="TRYPSIN_DOM"/>
    <property type="match status" value="1"/>
</dbReference>
<keyword evidence="7" id="KW-1185">Reference proteome</keyword>
<dbReference type="InterPro" id="IPR050430">
    <property type="entry name" value="Peptidase_S1"/>
</dbReference>
<dbReference type="InterPro" id="IPR009003">
    <property type="entry name" value="Peptidase_S1_PA"/>
</dbReference>
<dbReference type="SUPFAM" id="SSF50494">
    <property type="entry name" value="Trypsin-like serine proteases"/>
    <property type="match status" value="1"/>
</dbReference>
<evidence type="ECO:0000259" key="5">
    <source>
        <dbReference type="PROSITE" id="PS50240"/>
    </source>
</evidence>
<name>A0ABP6RSY3_9PSEU</name>
<dbReference type="PRINTS" id="PR00722">
    <property type="entry name" value="CHYMOTRYPSIN"/>
</dbReference>
<evidence type="ECO:0000256" key="2">
    <source>
        <dbReference type="ARBA" id="ARBA00023157"/>
    </source>
</evidence>
<comment type="similarity">
    <text evidence="1">Belongs to the peptidase S1 family.</text>
</comment>
<feature type="region of interest" description="Disordered" evidence="3">
    <location>
        <begin position="204"/>
        <end position="224"/>
    </location>
</feature>
<dbReference type="SMART" id="SM00020">
    <property type="entry name" value="Tryp_SPc"/>
    <property type="match status" value="1"/>
</dbReference>
<dbReference type="Gene3D" id="2.40.10.10">
    <property type="entry name" value="Trypsin-like serine proteases"/>
    <property type="match status" value="1"/>
</dbReference>
<feature type="signal peptide" evidence="4">
    <location>
        <begin position="1"/>
        <end position="33"/>
    </location>
</feature>
<dbReference type="GO" id="GO:0006508">
    <property type="term" value="P:proteolysis"/>
    <property type="evidence" value="ECO:0007669"/>
    <property type="project" value="UniProtKB-KW"/>
</dbReference>
<keyword evidence="2" id="KW-1015">Disulfide bond</keyword>
<organism evidence="6 7">
    <name type="scientific">Saccharopolyspora gregorii</name>
    <dbReference type="NCBI Taxonomy" id="33914"/>
    <lineage>
        <taxon>Bacteria</taxon>
        <taxon>Bacillati</taxon>
        <taxon>Actinomycetota</taxon>
        <taxon>Actinomycetes</taxon>
        <taxon>Pseudonocardiales</taxon>
        <taxon>Pseudonocardiaceae</taxon>
        <taxon>Saccharopolyspora</taxon>
    </lineage>
</organism>
<dbReference type="InterPro" id="IPR006311">
    <property type="entry name" value="TAT_signal"/>
</dbReference>
<dbReference type="PROSITE" id="PS00134">
    <property type="entry name" value="TRYPSIN_HIS"/>
    <property type="match status" value="1"/>
</dbReference>
<proteinExistence type="inferred from homology"/>
<keyword evidence="6" id="KW-0378">Hydrolase</keyword>
<dbReference type="PANTHER" id="PTHR24276">
    <property type="entry name" value="POLYSERASE-RELATED"/>
    <property type="match status" value="1"/>
</dbReference>
<evidence type="ECO:0000256" key="3">
    <source>
        <dbReference type="SAM" id="MobiDB-lite"/>
    </source>
</evidence>
<protein>
    <submittedName>
        <fullName evidence="6">Serine protease</fullName>
    </submittedName>
</protein>
<dbReference type="PANTHER" id="PTHR24276:SF98">
    <property type="entry name" value="FI18310P1-RELATED"/>
    <property type="match status" value="1"/>
</dbReference>
<keyword evidence="4" id="KW-0732">Signal</keyword>
<sequence>MTRPTRRTRDGRAVLLGVLGAITLAAAPVAASAAQPDMEPMIVGGHDATEQYPFMVSLQLTDGGGHFCGGSLIRPDWVVTAAHCAAGQQPGDVQARVGSADNTTGGTLAGVSELVVHPGYDGENPGNDVALVKLDRAVEQQPIALAAGSGAPGDATRIIGWGVTCDDREQCPELPTQLQELDTELVPGDRCGNGFDDATELCTDSPTEGAQGCNGDSGGPQLTGEPGRWELIGATSRDGDESPLCGTGTGIWTDLTAHAEWIEQNAV</sequence>
<dbReference type="RefSeq" id="WP_344929020.1">
    <property type="nucleotide sequence ID" value="NZ_BAAAYK010000038.1"/>
</dbReference>
<dbReference type="InterPro" id="IPR001254">
    <property type="entry name" value="Trypsin_dom"/>
</dbReference>
<dbReference type="InterPro" id="IPR043504">
    <property type="entry name" value="Peptidase_S1_PA_chymotrypsin"/>
</dbReference>
<evidence type="ECO:0000256" key="1">
    <source>
        <dbReference type="ARBA" id="ARBA00007664"/>
    </source>
</evidence>
<dbReference type="InterPro" id="IPR001314">
    <property type="entry name" value="Peptidase_S1A"/>
</dbReference>
<feature type="chain" id="PRO_5047476389" evidence="4">
    <location>
        <begin position="34"/>
        <end position="267"/>
    </location>
</feature>
<dbReference type="EMBL" id="BAAAYK010000038">
    <property type="protein sequence ID" value="GAA3360970.1"/>
    <property type="molecule type" value="Genomic_DNA"/>
</dbReference>
<evidence type="ECO:0000256" key="4">
    <source>
        <dbReference type="SAM" id="SignalP"/>
    </source>
</evidence>
<dbReference type="GO" id="GO:0008233">
    <property type="term" value="F:peptidase activity"/>
    <property type="evidence" value="ECO:0007669"/>
    <property type="project" value="UniProtKB-KW"/>
</dbReference>
<keyword evidence="6" id="KW-0645">Protease</keyword>
<gene>
    <name evidence="6" type="ORF">GCM10020366_43100</name>
</gene>
<feature type="domain" description="Peptidase S1" evidence="5">
    <location>
        <begin position="42"/>
        <end position="267"/>
    </location>
</feature>
<evidence type="ECO:0000313" key="6">
    <source>
        <dbReference type="EMBL" id="GAA3360970.1"/>
    </source>
</evidence>
<evidence type="ECO:0000313" key="7">
    <source>
        <dbReference type="Proteomes" id="UP001500483"/>
    </source>
</evidence>
<dbReference type="CDD" id="cd00190">
    <property type="entry name" value="Tryp_SPc"/>
    <property type="match status" value="1"/>
</dbReference>
<dbReference type="InterPro" id="IPR018114">
    <property type="entry name" value="TRYPSIN_HIS"/>
</dbReference>
<dbReference type="Pfam" id="PF00089">
    <property type="entry name" value="Trypsin"/>
    <property type="match status" value="1"/>
</dbReference>
<comment type="caution">
    <text evidence="6">The sequence shown here is derived from an EMBL/GenBank/DDBJ whole genome shotgun (WGS) entry which is preliminary data.</text>
</comment>
<dbReference type="PROSITE" id="PS51318">
    <property type="entry name" value="TAT"/>
    <property type="match status" value="1"/>
</dbReference>
<accession>A0ABP6RSY3</accession>
<reference evidence="7" key="1">
    <citation type="journal article" date="2019" name="Int. J. Syst. Evol. Microbiol.">
        <title>The Global Catalogue of Microorganisms (GCM) 10K type strain sequencing project: providing services to taxonomists for standard genome sequencing and annotation.</title>
        <authorList>
            <consortium name="The Broad Institute Genomics Platform"/>
            <consortium name="The Broad Institute Genome Sequencing Center for Infectious Disease"/>
            <person name="Wu L."/>
            <person name="Ma J."/>
        </authorList>
    </citation>
    <scope>NUCLEOTIDE SEQUENCE [LARGE SCALE GENOMIC DNA]</scope>
    <source>
        <strain evidence="7">JCM 9687</strain>
    </source>
</reference>